<evidence type="ECO:0000259" key="1">
    <source>
        <dbReference type="Pfam" id="PF19089"/>
    </source>
</evidence>
<dbReference type="EMBL" id="JAENRR010000054">
    <property type="protein sequence ID" value="MBK3519124.1"/>
    <property type="molecule type" value="Genomic_DNA"/>
</dbReference>
<keyword evidence="3" id="KW-1185">Reference proteome</keyword>
<reference evidence="2 3" key="1">
    <citation type="submission" date="2021-01" db="EMBL/GenBank/DDBJ databases">
        <title>Carboxyliciviraga sp.nov., isolated from coastal sediments.</title>
        <authorList>
            <person name="Lu D."/>
            <person name="Zhang T."/>
        </authorList>
    </citation>
    <scope>NUCLEOTIDE SEQUENCE [LARGE SCALE GENOMIC DNA]</scope>
    <source>
        <strain evidence="2 3">N1Y132</strain>
    </source>
</reference>
<dbReference type="RefSeq" id="WP_200466345.1">
    <property type="nucleotide sequence ID" value="NZ_JAENRR010000054.1"/>
</dbReference>
<evidence type="ECO:0000313" key="2">
    <source>
        <dbReference type="EMBL" id="MBK3519124.1"/>
    </source>
</evidence>
<gene>
    <name evidence="2" type="ORF">JIV24_17380</name>
</gene>
<sequence>MNKQIIEILLLVLFAIVFSPLYAQDEDGAKSNPVFAPWDSGVLINHQTSVTQDPNTLEMVISHRFGSVENGISDVFGIMSPGANIRLGLNYTPMKNLNIGFGTSAQKQYQDFQAKYTLFEQTDNNSMPVSISLYGNAALDAREESVFGKNYEFTDRLSYFSEVILGRKINDAISLQASVNFTHYNAVDSLLDNDKIGIGFGGRIKVSPLSSITFEGGIPLKIQSIAQYTSFTDHPKMHLSIGYEIFTGSHSFQFFVTNSSGILNQELYMYSQGEFDRKSIRFGFNITRLWNY</sequence>
<comment type="caution">
    <text evidence="2">The sequence shown here is derived from an EMBL/GenBank/DDBJ whole genome shotgun (WGS) entry which is preliminary data.</text>
</comment>
<evidence type="ECO:0000313" key="3">
    <source>
        <dbReference type="Proteomes" id="UP000605676"/>
    </source>
</evidence>
<accession>A0ABS1HPP6</accession>
<dbReference type="InterPro" id="IPR045916">
    <property type="entry name" value="DUF5777"/>
</dbReference>
<name>A0ABS1HPP6_9BACT</name>
<protein>
    <recommendedName>
        <fullName evidence="1">DUF5777 domain-containing protein</fullName>
    </recommendedName>
</protein>
<dbReference type="Pfam" id="PF19089">
    <property type="entry name" value="DUF5777"/>
    <property type="match status" value="1"/>
</dbReference>
<proteinExistence type="predicted"/>
<organism evidence="2 3">
    <name type="scientific">Carboxylicivirga marina</name>
    <dbReference type="NCBI Taxonomy" id="2800988"/>
    <lineage>
        <taxon>Bacteria</taxon>
        <taxon>Pseudomonadati</taxon>
        <taxon>Bacteroidota</taxon>
        <taxon>Bacteroidia</taxon>
        <taxon>Marinilabiliales</taxon>
        <taxon>Marinilabiliaceae</taxon>
        <taxon>Carboxylicivirga</taxon>
    </lineage>
</organism>
<feature type="domain" description="DUF5777" evidence="1">
    <location>
        <begin position="40"/>
        <end position="290"/>
    </location>
</feature>
<dbReference type="Proteomes" id="UP000605676">
    <property type="component" value="Unassembled WGS sequence"/>
</dbReference>